<gene>
    <name evidence="1" type="ORF">IPOD504_LOCUS7803</name>
</gene>
<dbReference type="Proteomes" id="UP000837857">
    <property type="component" value="Chromosome 2"/>
</dbReference>
<name>A0ABN8I9G3_9NEOP</name>
<feature type="non-terminal residue" evidence="1">
    <location>
        <position position="71"/>
    </location>
</feature>
<keyword evidence="2" id="KW-1185">Reference proteome</keyword>
<evidence type="ECO:0000313" key="1">
    <source>
        <dbReference type="EMBL" id="CAH2050956.1"/>
    </source>
</evidence>
<protein>
    <submittedName>
        <fullName evidence="1">Uncharacterized protein</fullName>
    </submittedName>
</protein>
<sequence length="71" mass="8021">MYRGWESTISPLIGVVALRRPGDNERHRMRNASLLAVTSGVYITNGRGNGRSDSFADLFARRKARPYMHTL</sequence>
<organism evidence="1 2">
    <name type="scientific">Iphiclides podalirius</name>
    <name type="common">scarce swallowtail</name>
    <dbReference type="NCBI Taxonomy" id="110791"/>
    <lineage>
        <taxon>Eukaryota</taxon>
        <taxon>Metazoa</taxon>
        <taxon>Ecdysozoa</taxon>
        <taxon>Arthropoda</taxon>
        <taxon>Hexapoda</taxon>
        <taxon>Insecta</taxon>
        <taxon>Pterygota</taxon>
        <taxon>Neoptera</taxon>
        <taxon>Endopterygota</taxon>
        <taxon>Lepidoptera</taxon>
        <taxon>Glossata</taxon>
        <taxon>Ditrysia</taxon>
        <taxon>Papilionoidea</taxon>
        <taxon>Papilionidae</taxon>
        <taxon>Papilioninae</taxon>
        <taxon>Iphiclides</taxon>
    </lineage>
</organism>
<dbReference type="EMBL" id="OW152814">
    <property type="protein sequence ID" value="CAH2050956.1"/>
    <property type="molecule type" value="Genomic_DNA"/>
</dbReference>
<accession>A0ABN8I9G3</accession>
<evidence type="ECO:0000313" key="2">
    <source>
        <dbReference type="Proteomes" id="UP000837857"/>
    </source>
</evidence>
<reference evidence="1" key="1">
    <citation type="submission" date="2022-03" db="EMBL/GenBank/DDBJ databases">
        <authorList>
            <person name="Martin H S."/>
        </authorList>
    </citation>
    <scope>NUCLEOTIDE SEQUENCE</scope>
</reference>
<proteinExistence type="predicted"/>